<dbReference type="AlphaFoldDB" id="A0A3G3K030"/>
<protein>
    <submittedName>
        <fullName evidence="2">GNAT family N-acetyltransferase</fullName>
    </submittedName>
</protein>
<gene>
    <name evidence="2" type="ORF">EAV92_15035</name>
</gene>
<dbReference type="CDD" id="cd04301">
    <property type="entry name" value="NAT_SF"/>
    <property type="match status" value="1"/>
</dbReference>
<dbReference type="PROSITE" id="PS51186">
    <property type="entry name" value="GNAT"/>
    <property type="match status" value="1"/>
</dbReference>
<dbReference type="KEGG" id="coh:EAV92_15035"/>
<proteinExistence type="predicted"/>
<evidence type="ECO:0000259" key="1">
    <source>
        <dbReference type="PROSITE" id="PS51186"/>
    </source>
</evidence>
<dbReference type="SUPFAM" id="SSF55729">
    <property type="entry name" value="Acyl-CoA N-acyltransferases (Nat)"/>
    <property type="match status" value="1"/>
</dbReference>
<dbReference type="Pfam" id="PF00583">
    <property type="entry name" value="Acetyltransf_1"/>
    <property type="match status" value="1"/>
</dbReference>
<dbReference type="EMBL" id="CP033433">
    <property type="protein sequence ID" value="AYQ73773.1"/>
    <property type="molecule type" value="Genomic_DNA"/>
</dbReference>
<dbReference type="Proteomes" id="UP000269097">
    <property type="component" value="Chromosome"/>
</dbReference>
<dbReference type="RefSeq" id="WP_123041857.1">
    <property type="nucleotide sequence ID" value="NZ_CP033433.1"/>
</dbReference>
<sequence>MAFETAVQFIRSTLDLAAEELEIHNTNRFFNRISKDKEQFTREEIEEEIRNAADFGAERFLIRDGDLSVGVIEYLMKNPNDGQTWLGLLVIRQDLHSRGYAKAALRKFYGVMREGGVTQFRIGVLENNDPAHAFWTRQGFRRLDGMKQVDGRNAVVYEKSVPEAH</sequence>
<dbReference type="InterPro" id="IPR016181">
    <property type="entry name" value="Acyl_CoA_acyltransferase"/>
</dbReference>
<organism evidence="2 3">
    <name type="scientific">Cohnella candidum</name>
    <dbReference type="NCBI Taxonomy" id="2674991"/>
    <lineage>
        <taxon>Bacteria</taxon>
        <taxon>Bacillati</taxon>
        <taxon>Bacillota</taxon>
        <taxon>Bacilli</taxon>
        <taxon>Bacillales</taxon>
        <taxon>Paenibacillaceae</taxon>
        <taxon>Cohnella</taxon>
    </lineage>
</organism>
<dbReference type="InterPro" id="IPR000182">
    <property type="entry name" value="GNAT_dom"/>
</dbReference>
<accession>A0A3G3K030</accession>
<dbReference type="GO" id="GO:0016747">
    <property type="term" value="F:acyltransferase activity, transferring groups other than amino-acyl groups"/>
    <property type="evidence" value="ECO:0007669"/>
    <property type="project" value="InterPro"/>
</dbReference>
<feature type="domain" description="N-acetyltransferase" evidence="1">
    <location>
        <begin position="16"/>
        <end position="162"/>
    </location>
</feature>
<keyword evidence="3" id="KW-1185">Reference proteome</keyword>
<reference evidence="2 3" key="1">
    <citation type="submission" date="2018-10" db="EMBL/GenBank/DDBJ databases">
        <title>Genome Sequence of Cohnella sp.</title>
        <authorList>
            <person name="Srinivasan S."/>
            <person name="Kim M.K."/>
        </authorList>
    </citation>
    <scope>NUCLEOTIDE SEQUENCE [LARGE SCALE GENOMIC DNA]</scope>
    <source>
        <strain evidence="2 3">18JY8-7</strain>
    </source>
</reference>
<name>A0A3G3K030_9BACL</name>
<evidence type="ECO:0000313" key="2">
    <source>
        <dbReference type="EMBL" id="AYQ73773.1"/>
    </source>
</evidence>
<keyword evidence="2" id="KW-0808">Transferase</keyword>
<dbReference type="Gene3D" id="3.40.630.30">
    <property type="match status" value="1"/>
</dbReference>
<evidence type="ECO:0000313" key="3">
    <source>
        <dbReference type="Proteomes" id="UP000269097"/>
    </source>
</evidence>